<sequence>MNFDNGIPPRNDSTGQGYSLDIPDEVPKLLQTICFDYIFPIITVFGVFANSVNMWIYY</sequence>
<reference evidence="2" key="1">
    <citation type="journal article" date="2023" name="PLoS Negl. Trop. Dis.">
        <title>A genome sequence for Biomphalaria pfeifferi, the major vector snail for the human-infecting parasite Schistosoma mansoni.</title>
        <authorList>
            <person name="Bu L."/>
            <person name="Lu L."/>
            <person name="Laidemitt M.R."/>
            <person name="Zhang S.M."/>
            <person name="Mutuku M."/>
            <person name="Mkoji G."/>
            <person name="Steinauer M."/>
            <person name="Loker E.S."/>
        </authorList>
    </citation>
    <scope>NUCLEOTIDE SEQUENCE</scope>
    <source>
        <strain evidence="2">KasaAsao</strain>
    </source>
</reference>
<keyword evidence="1" id="KW-0472">Membrane</keyword>
<organism evidence="2 3">
    <name type="scientific">Biomphalaria pfeifferi</name>
    <name type="common">Bloodfluke planorb</name>
    <name type="synonym">Freshwater snail</name>
    <dbReference type="NCBI Taxonomy" id="112525"/>
    <lineage>
        <taxon>Eukaryota</taxon>
        <taxon>Metazoa</taxon>
        <taxon>Spiralia</taxon>
        <taxon>Lophotrochozoa</taxon>
        <taxon>Mollusca</taxon>
        <taxon>Gastropoda</taxon>
        <taxon>Heterobranchia</taxon>
        <taxon>Euthyneura</taxon>
        <taxon>Panpulmonata</taxon>
        <taxon>Hygrophila</taxon>
        <taxon>Lymnaeoidea</taxon>
        <taxon>Planorbidae</taxon>
        <taxon>Biomphalaria</taxon>
    </lineage>
</organism>
<gene>
    <name evidence="2" type="ORF">Bpfe_023217</name>
</gene>
<evidence type="ECO:0000313" key="3">
    <source>
        <dbReference type="Proteomes" id="UP001233172"/>
    </source>
</evidence>
<keyword evidence="1" id="KW-1133">Transmembrane helix</keyword>
<feature type="transmembrane region" description="Helical" evidence="1">
    <location>
        <begin position="37"/>
        <end position="57"/>
    </location>
</feature>
<reference evidence="2" key="2">
    <citation type="submission" date="2023-04" db="EMBL/GenBank/DDBJ databases">
        <authorList>
            <person name="Bu L."/>
            <person name="Lu L."/>
            <person name="Laidemitt M.R."/>
            <person name="Zhang S.M."/>
            <person name="Mutuku M."/>
            <person name="Mkoji G."/>
            <person name="Steinauer M."/>
            <person name="Loker E.S."/>
        </authorList>
    </citation>
    <scope>NUCLEOTIDE SEQUENCE</scope>
    <source>
        <strain evidence="2">KasaAsao</strain>
        <tissue evidence="2">Whole Snail</tissue>
    </source>
</reference>
<keyword evidence="1" id="KW-0812">Transmembrane</keyword>
<dbReference type="AlphaFoldDB" id="A0AAD8B3K7"/>
<name>A0AAD8B3K7_BIOPF</name>
<keyword evidence="3" id="KW-1185">Reference proteome</keyword>
<dbReference type="Proteomes" id="UP001233172">
    <property type="component" value="Unassembled WGS sequence"/>
</dbReference>
<comment type="caution">
    <text evidence="2">The sequence shown here is derived from an EMBL/GenBank/DDBJ whole genome shotgun (WGS) entry which is preliminary data.</text>
</comment>
<feature type="non-terminal residue" evidence="2">
    <location>
        <position position="58"/>
    </location>
</feature>
<accession>A0AAD8B3K7</accession>
<protein>
    <submittedName>
        <fullName evidence="2">Uncharacterized protein</fullName>
    </submittedName>
</protein>
<dbReference type="EMBL" id="JASAOG010000152">
    <property type="protein sequence ID" value="KAK0047365.1"/>
    <property type="molecule type" value="Genomic_DNA"/>
</dbReference>
<proteinExistence type="predicted"/>
<evidence type="ECO:0000313" key="2">
    <source>
        <dbReference type="EMBL" id="KAK0047365.1"/>
    </source>
</evidence>
<evidence type="ECO:0000256" key="1">
    <source>
        <dbReference type="SAM" id="Phobius"/>
    </source>
</evidence>